<evidence type="ECO:0000313" key="3">
    <source>
        <dbReference type="Proteomes" id="UP000678393"/>
    </source>
</evidence>
<keyword evidence="3" id="KW-1185">Reference proteome</keyword>
<dbReference type="PROSITE" id="PS00028">
    <property type="entry name" value="ZINC_FINGER_C2H2_1"/>
    <property type="match status" value="1"/>
</dbReference>
<accession>A0A8S3ZVU2</accession>
<dbReference type="Proteomes" id="UP000678393">
    <property type="component" value="Unassembled WGS sequence"/>
</dbReference>
<comment type="caution">
    <text evidence="2">The sequence shown here is derived from an EMBL/GenBank/DDBJ whole genome shotgun (WGS) entry which is preliminary data.</text>
</comment>
<dbReference type="AlphaFoldDB" id="A0A8S3ZVU2"/>
<protein>
    <recommendedName>
        <fullName evidence="1">C2H2-type domain-containing protein</fullName>
    </recommendedName>
</protein>
<reference evidence="2" key="1">
    <citation type="submission" date="2021-04" db="EMBL/GenBank/DDBJ databases">
        <authorList>
            <consortium name="Molecular Ecology Group"/>
        </authorList>
    </citation>
    <scope>NUCLEOTIDE SEQUENCE</scope>
</reference>
<proteinExistence type="predicted"/>
<dbReference type="Gene3D" id="3.30.160.60">
    <property type="entry name" value="Classic Zinc Finger"/>
    <property type="match status" value="1"/>
</dbReference>
<dbReference type="SMART" id="SM00355">
    <property type="entry name" value="ZnF_C2H2"/>
    <property type="match status" value="2"/>
</dbReference>
<name>A0A8S3ZVU2_9EUPU</name>
<dbReference type="OrthoDB" id="6119329at2759"/>
<feature type="domain" description="C2H2-type" evidence="1">
    <location>
        <begin position="76"/>
        <end position="97"/>
    </location>
</feature>
<gene>
    <name evidence="2" type="ORF">CUNI_LOCUS19221</name>
</gene>
<dbReference type="InterPro" id="IPR013087">
    <property type="entry name" value="Znf_C2H2_type"/>
</dbReference>
<feature type="non-terminal residue" evidence="2">
    <location>
        <position position="133"/>
    </location>
</feature>
<evidence type="ECO:0000259" key="1">
    <source>
        <dbReference type="PROSITE" id="PS00028"/>
    </source>
</evidence>
<evidence type="ECO:0000313" key="2">
    <source>
        <dbReference type="EMBL" id="CAG5133663.1"/>
    </source>
</evidence>
<dbReference type="EMBL" id="CAJHNH020006390">
    <property type="protein sequence ID" value="CAG5133663.1"/>
    <property type="molecule type" value="Genomic_DNA"/>
</dbReference>
<organism evidence="2 3">
    <name type="scientific">Candidula unifasciata</name>
    <dbReference type="NCBI Taxonomy" id="100452"/>
    <lineage>
        <taxon>Eukaryota</taxon>
        <taxon>Metazoa</taxon>
        <taxon>Spiralia</taxon>
        <taxon>Lophotrochozoa</taxon>
        <taxon>Mollusca</taxon>
        <taxon>Gastropoda</taxon>
        <taxon>Heterobranchia</taxon>
        <taxon>Euthyneura</taxon>
        <taxon>Panpulmonata</taxon>
        <taxon>Eupulmonata</taxon>
        <taxon>Stylommatophora</taxon>
        <taxon>Helicina</taxon>
        <taxon>Helicoidea</taxon>
        <taxon>Geomitridae</taxon>
        <taxon>Candidula</taxon>
    </lineage>
</organism>
<sequence>ALHEGVPVYSEEEFSLVCSAHVGGELPWDHYVRITYYTDRRCPVESCPATKYFKTGESFISHWEVFHTSQMIVKFCQKCNAYFTNVSELETHLMNRHSINGVETVKKMSQEAREKIVANPSFRDPGRYLPPLV</sequence>